<evidence type="ECO:0000313" key="1">
    <source>
        <dbReference type="EMBL" id="KAK9149130.1"/>
    </source>
</evidence>
<dbReference type="Proteomes" id="UP001419268">
    <property type="component" value="Unassembled WGS sequence"/>
</dbReference>
<gene>
    <name evidence="1" type="ORF">Scep_007887</name>
</gene>
<dbReference type="EMBL" id="JBBNAG010000003">
    <property type="protein sequence ID" value="KAK9149130.1"/>
    <property type="molecule type" value="Genomic_DNA"/>
</dbReference>
<reference evidence="1 2" key="1">
    <citation type="submission" date="2024-01" db="EMBL/GenBank/DDBJ databases">
        <title>Genome assemblies of Stephania.</title>
        <authorList>
            <person name="Yang L."/>
        </authorList>
    </citation>
    <scope>NUCLEOTIDE SEQUENCE [LARGE SCALE GENOMIC DNA]</scope>
    <source>
        <strain evidence="1">JXDWG</strain>
        <tissue evidence="1">Leaf</tissue>
    </source>
</reference>
<sequence length="133" mass="14599">MRRGSGASAVAARAQGSSTVSQQWRIAPAAAFGAWRLSGAAGWRGGSGSDACERRRDVDRSDARFRLNRDDAMESSLDLLTQARHSYVWLMLERGRVAEGRLHTRLTRLALTLRDWLGGPRGLRPGGAQFYGK</sequence>
<protein>
    <submittedName>
        <fullName evidence="1">Uncharacterized protein</fullName>
    </submittedName>
</protein>
<organism evidence="1 2">
    <name type="scientific">Stephania cephalantha</name>
    <dbReference type="NCBI Taxonomy" id="152367"/>
    <lineage>
        <taxon>Eukaryota</taxon>
        <taxon>Viridiplantae</taxon>
        <taxon>Streptophyta</taxon>
        <taxon>Embryophyta</taxon>
        <taxon>Tracheophyta</taxon>
        <taxon>Spermatophyta</taxon>
        <taxon>Magnoliopsida</taxon>
        <taxon>Ranunculales</taxon>
        <taxon>Menispermaceae</taxon>
        <taxon>Menispermoideae</taxon>
        <taxon>Cissampelideae</taxon>
        <taxon>Stephania</taxon>
    </lineage>
</organism>
<name>A0AAP0KDD1_9MAGN</name>
<dbReference type="AlphaFoldDB" id="A0AAP0KDD1"/>
<proteinExistence type="predicted"/>
<keyword evidence="2" id="KW-1185">Reference proteome</keyword>
<accession>A0AAP0KDD1</accession>
<comment type="caution">
    <text evidence="1">The sequence shown here is derived from an EMBL/GenBank/DDBJ whole genome shotgun (WGS) entry which is preliminary data.</text>
</comment>
<evidence type="ECO:0000313" key="2">
    <source>
        <dbReference type="Proteomes" id="UP001419268"/>
    </source>
</evidence>